<comment type="caution">
    <text evidence="3">The sequence shown here is derived from an EMBL/GenBank/DDBJ whole genome shotgun (WGS) entry which is preliminary data.</text>
</comment>
<organism evidence="3 4">
    <name type="scientific">Erythrobacter longus</name>
    <dbReference type="NCBI Taxonomy" id="1044"/>
    <lineage>
        <taxon>Bacteria</taxon>
        <taxon>Pseudomonadati</taxon>
        <taxon>Pseudomonadota</taxon>
        <taxon>Alphaproteobacteria</taxon>
        <taxon>Sphingomonadales</taxon>
        <taxon>Erythrobacteraceae</taxon>
        <taxon>Erythrobacter/Porphyrobacter group</taxon>
        <taxon>Erythrobacter</taxon>
    </lineage>
</organism>
<dbReference type="STRING" id="1044.EH31_01075"/>
<evidence type="ECO:0000256" key="2">
    <source>
        <dbReference type="SAM" id="SignalP"/>
    </source>
</evidence>
<dbReference type="InterPro" id="IPR023614">
    <property type="entry name" value="Porin_dom_sf"/>
</dbReference>
<dbReference type="InterPro" id="IPR010870">
    <property type="entry name" value="Porin_O/P"/>
</dbReference>
<keyword evidence="2" id="KW-0732">Signal</keyword>
<dbReference type="RefSeq" id="WP_034957578.1">
    <property type="nucleotide sequence ID" value="NZ_JMIW01000001.1"/>
</dbReference>
<proteinExistence type="predicted"/>
<evidence type="ECO:0000256" key="1">
    <source>
        <dbReference type="SAM" id="Coils"/>
    </source>
</evidence>
<protein>
    <recommendedName>
        <fullName evidence="5">Porin</fullName>
    </recommendedName>
</protein>
<dbReference type="OrthoDB" id="9807854at2"/>
<dbReference type="AlphaFoldDB" id="A0A074M923"/>
<reference evidence="3 4" key="1">
    <citation type="submission" date="2014-04" db="EMBL/GenBank/DDBJ databases">
        <title>A comprehensive comparison of genomes of Erythrobacter spp. strains.</title>
        <authorList>
            <person name="Zheng Q."/>
        </authorList>
    </citation>
    <scope>NUCLEOTIDE SEQUENCE [LARGE SCALE GENOMIC DNA]</scope>
    <source>
        <strain evidence="3 4">DSM 6997</strain>
    </source>
</reference>
<dbReference type="Proteomes" id="UP000027647">
    <property type="component" value="Unassembled WGS sequence"/>
</dbReference>
<dbReference type="Pfam" id="PF07396">
    <property type="entry name" value="Porin_O_P"/>
    <property type="match status" value="1"/>
</dbReference>
<dbReference type="eggNOG" id="COG3746">
    <property type="taxonomic scope" value="Bacteria"/>
</dbReference>
<gene>
    <name evidence="3" type="ORF">EH31_01075</name>
</gene>
<feature type="chain" id="PRO_5001697025" description="Porin" evidence="2">
    <location>
        <begin position="25"/>
        <end position="469"/>
    </location>
</feature>
<evidence type="ECO:0000313" key="3">
    <source>
        <dbReference type="EMBL" id="KEO91286.1"/>
    </source>
</evidence>
<feature type="coiled-coil region" evidence="1">
    <location>
        <begin position="25"/>
        <end position="59"/>
    </location>
</feature>
<dbReference type="EMBL" id="JMIW01000001">
    <property type="protein sequence ID" value="KEO91286.1"/>
    <property type="molecule type" value="Genomic_DNA"/>
</dbReference>
<name>A0A074M923_ERYLO</name>
<feature type="signal peptide" evidence="2">
    <location>
        <begin position="1"/>
        <end position="24"/>
    </location>
</feature>
<accession>A0A074M923</accession>
<keyword evidence="4" id="KW-1185">Reference proteome</keyword>
<evidence type="ECO:0008006" key="5">
    <source>
        <dbReference type="Google" id="ProtNLM"/>
    </source>
</evidence>
<keyword evidence="1" id="KW-0175">Coiled coil</keyword>
<sequence>MRTRTKVAIFAAILSSCVSSQAMAQQAAAQESQSSEDDIESLRAELIRLSQRIQQLESSIAKNAQDTEIAQNAAAQATSIAQSASKDAEAASLAVNSATQVTLKGAPEVKDNRGFTFKPRGRINIDAGLVSSPSSTGADQSINAIARRIRLGATGEVPGGFGYKIEVDFAGNEAVLTDAIVSYSDGGLTLQAGQFNPFWGLEEISSSLHTSFIERSAWTDVFPLERRVGASAAYETGDFMIQGGVFSDNSEDLPNDNTSFDSRVVYAPKSGSTQLHFGGSMHYNMLAEGSEIRYRQGPLVRTTDDRFIDTGNFSATSELGIGLEAAAIAGPFHVSLEGYNQKVYRPGALGNPSFLGASAEVGYFLTKGDTRGYKLGEYDRVKPVSEVSEGGIGAVQVNFRYDYLDLNSEGIIGGTQDSLQASLIWTPTDYTRLLLNYALMGYDNSALPTDTGDTSYNAHVIGARAQIDF</sequence>
<dbReference type="SUPFAM" id="SSF56935">
    <property type="entry name" value="Porins"/>
    <property type="match status" value="1"/>
</dbReference>
<evidence type="ECO:0000313" key="4">
    <source>
        <dbReference type="Proteomes" id="UP000027647"/>
    </source>
</evidence>
<dbReference type="PROSITE" id="PS51257">
    <property type="entry name" value="PROKAR_LIPOPROTEIN"/>
    <property type="match status" value="1"/>
</dbReference>
<dbReference type="Gene3D" id="2.40.160.10">
    <property type="entry name" value="Porin"/>
    <property type="match status" value="1"/>
</dbReference>